<dbReference type="AlphaFoldDB" id="A0A9P6KYY4"/>
<proteinExistence type="predicted"/>
<evidence type="ECO:0008006" key="3">
    <source>
        <dbReference type="Google" id="ProtNLM"/>
    </source>
</evidence>
<feature type="non-terminal residue" evidence="1">
    <location>
        <position position="131"/>
    </location>
</feature>
<dbReference type="EMBL" id="SBJO01000114">
    <property type="protein sequence ID" value="KAF9762992.1"/>
    <property type="molecule type" value="Genomic_DNA"/>
</dbReference>
<organism evidence="1 2">
    <name type="scientific">Nosema granulosis</name>
    <dbReference type="NCBI Taxonomy" id="83296"/>
    <lineage>
        <taxon>Eukaryota</taxon>
        <taxon>Fungi</taxon>
        <taxon>Fungi incertae sedis</taxon>
        <taxon>Microsporidia</taxon>
        <taxon>Nosematidae</taxon>
        <taxon>Nosema</taxon>
    </lineage>
</organism>
<evidence type="ECO:0000313" key="1">
    <source>
        <dbReference type="EMBL" id="KAF9762992.1"/>
    </source>
</evidence>
<comment type="caution">
    <text evidence="1">The sequence shown here is derived from an EMBL/GenBank/DDBJ whole genome shotgun (WGS) entry which is preliminary data.</text>
</comment>
<sequence length="131" mass="15465">MEGETIFESVVLKMLNAPIDEVIANLRVLGLLAQKQQCLTCSEYMKEQKVSDHIDKNRWYCANLRCETYKTSLPIRHGSVFLQFRKPLSRIFLYIYCWDTSKRIKDVCRDYYISRPTLTAIYKLLRSKVSD</sequence>
<protein>
    <recommendedName>
        <fullName evidence="3">Transposase</fullName>
    </recommendedName>
</protein>
<gene>
    <name evidence="1" type="ORF">NGRA_1600</name>
</gene>
<dbReference type="Proteomes" id="UP000740883">
    <property type="component" value="Unassembled WGS sequence"/>
</dbReference>
<reference evidence="1 2" key="1">
    <citation type="journal article" date="2020" name="Genome Biol. Evol.">
        <title>Comparative genomics of strictly vertically transmitted, feminizing microsporidia endosymbionts of amphipod crustaceans.</title>
        <authorList>
            <person name="Cormier A."/>
            <person name="Chebbi M.A."/>
            <person name="Giraud I."/>
            <person name="Wattier R."/>
            <person name="Teixeira M."/>
            <person name="Gilbert C."/>
            <person name="Rigaud T."/>
            <person name="Cordaux R."/>
        </authorList>
    </citation>
    <scope>NUCLEOTIDE SEQUENCE [LARGE SCALE GENOMIC DNA]</scope>
    <source>
        <strain evidence="1 2">Ou3-Ou53</strain>
    </source>
</reference>
<keyword evidence="2" id="KW-1185">Reference proteome</keyword>
<accession>A0A9P6KYY4</accession>
<evidence type="ECO:0000313" key="2">
    <source>
        <dbReference type="Proteomes" id="UP000740883"/>
    </source>
</evidence>
<dbReference type="OrthoDB" id="2195552at2759"/>
<name>A0A9P6KYY4_9MICR</name>